<keyword evidence="6" id="KW-1185">Reference proteome</keyword>
<dbReference type="InterPro" id="IPR000641">
    <property type="entry name" value="CbxX/CfxQ"/>
</dbReference>
<dbReference type="InterPro" id="IPR050773">
    <property type="entry name" value="CbxX/CfxQ_RuBisCO_ESX"/>
</dbReference>
<gene>
    <name evidence="5" type="ORF">OL233_05175</name>
</gene>
<evidence type="ECO:0000313" key="6">
    <source>
        <dbReference type="Proteomes" id="UP001147148"/>
    </source>
</evidence>
<organism evidence="5 6">
    <name type="scientific">Vagococcus proximus</name>
    <dbReference type="NCBI Taxonomy" id="2991417"/>
    <lineage>
        <taxon>Bacteria</taxon>
        <taxon>Bacillati</taxon>
        <taxon>Bacillota</taxon>
        <taxon>Bacilli</taxon>
        <taxon>Lactobacillales</taxon>
        <taxon>Enterococcaceae</taxon>
        <taxon>Vagococcus</taxon>
    </lineage>
</organism>
<dbReference type="PANTHER" id="PTHR43392">
    <property type="entry name" value="AAA-TYPE ATPASE FAMILY PROTEIN / ANKYRIN REPEAT FAMILY PROTEIN"/>
    <property type="match status" value="1"/>
</dbReference>
<dbReference type="Pfam" id="PF00004">
    <property type="entry name" value="AAA"/>
    <property type="match status" value="1"/>
</dbReference>
<dbReference type="RefSeq" id="WP_275471305.1">
    <property type="nucleotide sequence ID" value="NZ_JAPDSH010000003.1"/>
</dbReference>
<dbReference type="Pfam" id="PF17866">
    <property type="entry name" value="AAA_lid_6"/>
    <property type="match status" value="1"/>
</dbReference>
<evidence type="ECO:0000313" key="5">
    <source>
        <dbReference type="EMBL" id="MDF0479675.1"/>
    </source>
</evidence>
<sequence>MEYKVGRLLGNKPKEGVLTALSAKLKDGDVIKLTSDIMDSVSLRAAVTIDGQGHTMHIDEGTVGLNLHTHCTIQNCHFVGETKTNAIISRQEGIVLTLENCTFSHKEEGNYLPSLFTAQPLKQLVVKEVVIDYGQISTTSVSGTTLKLGNSQHEKYSYINNKAQDDSLIASELQLDKLEIVKANIRGYGSIGELHSLETSVRPQGNTLTLDNYVLSLALDSEYQLNQEVLTGLIILGSITINQVVTPEFSEQEKKRMMEQVKVFKINTDNPNDKVLIGGAWSVGAKWLNQIWSGEVKFLNYSDANTWWIAKDSISYSWENSRVKFREDFERQSQPIVQEEEKPVNQSAEAKLEEMIGLEEVKKKVKTYVYTNIANKKRKEMGQPVTANSLHLIFGGSPGTGKTVVARLLADILYEHGIIQTNKMAEVTVKDMIGQYLGQTSPKTHELIESARGGVLFIDEAYELIPETQHDTYKKEAITTLIADMENYRSDLIVIMAGYTAEMQSLMQSNPGLASRFINKIEFPDYTAEELIAIAELELKKQGQILEEDARQALERFIIQEKQAGRVDGNGRWVRNILQFIGQARDMRIVMDGSINQDDRAISIIKECDVLEGSQAN</sequence>
<dbReference type="InterPro" id="IPR041627">
    <property type="entry name" value="AAA_lid_6"/>
</dbReference>
<accession>A0ABT5X0Z7</accession>
<reference evidence="5" key="1">
    <citation type="submission" date="2022-10" db="EMBL/GenBank/DDBJ databases">
        <title>Vagococcus sp. isolated from poultry meat.</title>
        <authorList>
            <person name="Johansson P."/>
            <person name="Bjorkroth J."/>
        </authorList>
    </citation>
    <scope>NUCLEOTIDE SEQUENCE</scope>
    <source>
        <strain evidence="5">PNs007</strain>
    </source>
</reference>
<keyword evidence="2" id="KW-0547">Nucleotide-binding</keyword>
<dbReference type="Proteomes" id="UP001147148">
    <property type="component" value="Unassembled WGS sequence"/>
</dbReference>
<dbReference type="InterPro" id="IPR003959">
    <property type="entry name" value="ATPase_AAA_core"/>
</dbReference>
<keyword evidence="3" id="KW-0067">ATP-binding</keyword>
<dbReference type="InterPro" id="IPR003593">
    <property type="entry name" value="AAA+_ATPase"/>
</dbReference>
<dbReference type="CDD" id="cd00009">
    <property type="entry name" value="AAA"/>
    <property type="match status" value="1"/>
</dbReference>
<evidence type="ECO:0000256" key="3">
    <source>
        <dbReference type="ARBA" id="ARBA00022840"/>
    </source>
</evidence>
<feature type="domain" description="AAA+ ATPase" evidence="4">
    <location>
        <begin position="388"/>
        <end position="527"/>
    </location>
</feature>
<evidence type="ECO:0000256" key="2">
    <source>
        <dbReference type="ARBA" id="ARBA00022741"/>
    </source>
</evidence>
<dbReference type="PRINTS" id="PR00819">
    <property type="entry name" value="CBXCFQXSUPER"/>
</dbReference>
<evidence type="ECO:0000256" key="1">
    <source>
        <dbReference type="ARBA" id="ARBA00010378"/>
    </source>
</evidence>
<dbReference type="EMBL" id="JAPDSH010000003">
    <property type="protein sequence ID" value="MDF0479675.1"/>
    <property type="molecule type" value="Genomic_DNA"/>
</dbReference>
<dbReference type="InterPro" id="IPR027417">
    <property type="entry name" value="P-loop_NTPase"/>
</dbReference>
<protein>
    <submittedName>
        <fullName evidence="5">AAA family ATPase</fullName>
    </submittedName>
</protein>
<name>A0ABT5X0Z7_9ENTE</name>
<evidence type="ECO:0000259" key="4">
    <source>
        <dbReference type="SMART" id="SM00382"/>
    </source>
</evidence>
<comment type="similarity">
    <text evidence="1">Belongs to the CbxX/CfxQ family.</text>
</comment>
<dbReference type="Gene3D" id="1.10.8.60">
    <property type="match status" value="1"/>
</dbReference>
<dbReference type="Gene3D" id="3.40.50.300">
    <property type="entry name" value="P-loop containing nucleotide triphosphate hydrolases"/>
    <property type="match status" value="1"/>
</dbReference>
<dbReference type="PANTHER" id="PTHR43392:SF2">
    <property type="entry name" value="AAA-TYPE ATPASE FAMILY PROTEIN _ ANKYRIN REPEAT FAMILY PROTEIN"/>
    <property type="match status" value="1"/>
</dbReference>
<comment type="caution">
    <text evidence="5">The sequence shown here is derived from an EMBL/GenBank/DDBJ whole genome shotgun (WGS) entry which is preliminary data.</text>
</comment>
<dbReference type="SUPFAM" id="SSF52540">
    <property type="entry name" value="P-loop containing nucleoside triphosphate hydrolases"/>
    <property type="match status" value="1"/>
</dbReference>
<dbReference type="SMART" id="SM00382">
    <property type="entry name" value="AAA"/>
    <property type="match status" value="1"/>
</dbReference>
<proteinExistence type="inferred from homology"/>